<dbReference type="PANTHER" id="PTHR31964:SF113">
    <property type="entry name" value="USPA DOMAIN-CONTAINING PROTEIN"/>
    <property type="match status" value="1"/>
</dbReference>
<feature type="domain" description="UspA" evidence="1">
    <location>
        <begin position="1"/>
        <end position="111"/>
    </location>
</feature>
<dbReference type="RefSeq" id="WP_200505491.1">
    <property type="nucleotide sequence ID" value="NZ_JAEHFX010000003.1"/>
</dbReference>
<dbReference type="Pfam" id="PF00582">
    <property type="entry name" value="Usp"/>
    <property type="match status" value="1"/>
</dbReference>
<evidence type="ECO:0000313" key="2">
    <source>
        <dbReference type="EMBL" id="MBK0402731.1"/>
    </source>
</evidence>
<sequence>MKKLLLLTDLSDESVNTYRYGLQLAKALKAEIILLYCSSEKALTMTEQFGYLQKLRSYADRFAQAVKEKAGKLPSVECFVTAGEPVNAVAKMVETMQVDLLVAGDRFLDNLKSETPLPLQQLVPCPAILVPEGVTHKKIKEIVFATDFTDQDVEVAKGICKLAEALNAHVSFLHFYPKSERGRRAQILHKGEELTAQLTCKTSLHLIEEEDLLEGMNDFAEKYRADLFVLATKDTHLLQQYFQKTYRKTQAYHTRVPLLNLYQERNAPCSASCSFCHSGHEHKHQALSAVL</sequence>
<comment type="caution">
    <text evidence="2">The sequence shown here is derived from an EMBL/GenBank/DDBJ whole genome shotgun (WGS) entry which is preliminary data.</text>
</comment>
<organism evidence="2 3">
    <name type="scientific">Adhaeribacter terrigena</name>
    <dbReference type="NCBI Taxonomy" id="2793070"/>
    <lineage>
        <taxon>Bacteria</taxon>
        <taxon>Pseudomonadati</taxon>
        <taxon>Bacteroidota</taxon>
        <taxon>Cytophagia</taxon>
        <taxon>Cytophagales</taxon>
        <taxon>Hymenobacteraceae</taxon>
        <taxon>Adhaeribacter</taxon>
    </lineage>
</organism>
<dbReference type="CDD" id="cd00293">
    <property type="entry name" value="USP-like"/>
    <property type="match status" value="1"/>
</dbReference>
<protein>
    <submittedName>
        <fullName evidence="2">Universal stress protein</fullName>
    </submittedName>
</protein>
<evidence type="ECO:0000313" key="3">
    <source>
        <dbReference type="Proteomes" id="UP000644147"/>
    </source>
</evidence>
<keyword evidence="3" id="KW-1185">Reference proteome</keyword>
<accession>A0ABS1C010</accession>
<dbReference type="Gene3D" id="3.40.50.12370">
    <property type="match status" value="1"/>
</dbReference>
<dbReference type="PANTHER" id="PTHR31964">
    <property type="entry name" value="ADENINE NUCLEOTIDE ALPHA HYDROLASES-LIKE SUPERFAMILY PROTEIN"/>
    <property type="match status" value="1"/>
</dbReference>
<dbReference type="Proteomes" id="UP000644147">
    <property type="component" value="Unassembled WGS sequence"/>
</dbReference>
<gene>
    <name evidence="2" type="ORF">I5M27_07020</name>
</gene>
<dbReference type="SUPFAM" id="SSF52402">
    <property type="entry name" value="Adenine nucleotide alpha hydrolases-like"/>
    <property type="match status" value="2"/>
</dbReference>
<proteinExistence type="predicted"/>
<name>A0ABS1C010_9BACT</name>
<reference evidence="2 3" key="1">
    <citation type="submission" date="2020-12" db="EMBL/GenBank/DDBJ databases">
        <title>Bacterial novel species Adhaeribacter sp. BT258 isolated from soil.</title>
        <authorList>
            <person name="Jung H.-Y."/>
        </authorList>
    </citation>
    <scope>NUCLEOTIDE SEQUENCE [LARGE SCALE GENOMIC DNA]</scope>
    <source>
        <strain evidence="2 3">BT258</strain>
    </source>
</reference>
<dbReference type="InterPro" id="IPR006016">
    <property type="entry name" value="UspA"/>
</dbReference>
<dbReference type="EMBL" id="JAEHFX010000003">
    <property type="protein sequence ID" value="MBK0402731.1"/>
    <property type="molecule type" value="Genomic_DNA"/>
</dbReference>
<evidence type="ECO:0000259" key="1">
    <source>
        <dbReference type="Pfam" id="PF00582"/>
    </source>
</evidence>